<evidence type="ECO:0000313" key="3">
    <source>
        <dbReference type="Proteomes" id="UP000437017"/>
    </source>
</evidence>
<accession>A0A643CGZ1</accession>
<dbReference type="EMBL" id="SGJD01001535">
    <property type="protein sequence ID" value="KAB0399511.1"/>
    <property type="molecule type" value="Genomic_DNA"/>
</dbReference>
<dbReference type="AlphaFoldDB" id="A0A643CGZ1"/>
<dbReference type="Proteomes" id="UP000437017">
    <property type="component" value="Unassembled WGS sequence"/>
</dbReference>
<keyword evidence="3" id="KW-1185">Reference proteome</keyword>
<proteinExistence type="predicted"/>
<evidence type="ECO:0000256" key="1">
    <source>
        <dbReference type="SAM" id="MobiDB-lite"/>
    </source>
</evidence>
<reference evidence="2 3" key="1">
    <citation type="journal article" date="2019" name="PLoS ONE">
        <title>Genomic analyses reveal an absence of contemporary introgressive admixture between fin whales and blue whales, despite known hybrids.</title>
        <authorList>
            <person name="Westbury M.V."/>
            <person name="Petersen B."/>
            <person name="Lorenzen E.D."/>
        </authorList>
    </citation>
    <scope>NUCLEOTIDE SEQUENCE [LARGE SCALE GENOMIC DNA]</scope>
    <source>
        <strain evidence="2">FinWhale-01</strain>
    </source>
</reference>
<evidence type="ECO:0000313" key="2">
    <source>
        <dbReference type="EMBL" id="KAB0399511.1"/>
    </source>
</evidence>
<feature type="region of interest" description="Disordered" evidence="1">
    <location>
        <begin position="1"/>
        <end position="33"/>
    </location>
</feature>
<feature type="region of interest" description="Disordered" evidence="1">
    <location>
        <begin position="89"/>
        <end position="118"/>
    </location>
</feature>
<gene>
    <name evidence="2" type="ORF">E2I00_015824</name>
</gene>
<organism evidence="2 3">
    <name type="scientific">Balaenoptera physalus</name>
    <name type="common">Fin whale</name>
    <name type="synonym">Balaena physalus</name>
    <dbReference type="NCBI Taxonomy" id="9770"/>
    <lineage>
        <taxon>Eukaryota</taxon>
        <taxon>Metazoa</taxon>
        <taxon>Chordata</taxon>
        <taxon>Craniata</taxon>
        <taxon>Vertebrata</taxon>
        <taxon>Euteleostomi</taxon>
        <taxon>Mammalia</taxon>
        <taxon>Eutheria</taxon>
        <taxon>Laurasiatheria</taxon>
        <taxon>Artiodactyla</taxon>
        <taxon>Whippomorpha</taxon>
        <taxon>Cetacea</taxon>
        <taxon>Mysticeti</taxon>
        <taxon>Balaenopteridae</taxon>
        <taxon>Balaenoptera</taxon>
    </lineage>
</organism>
<sequence>MPSVPSLHDSPKATSFGQALPISGSKEKAGRARVAPKCGQCLPSCRDYRLFPASQTLLCCLSCPEYPSPLAFAPQHAATPGLLGKPVQNLEGPCAGGSGSPSSGPVRTYWGPVSGRGG</sequence>
<name>A0A643CGZ1_BALPH</name>
<protein>
    <submittedName>
        <fullName evidence="2">Uncharacterized protein</fullName>
    </submittedName>
</protein>
<comment type="caution">
    <text evidence="2">The sequence shown here is derived from an EMBL/GenBank/DDBJ whole genome shotgun (WGS) entry which is preliminary data.</text>
</comment>